<keyword evidence="3" id="KW-1185">Reference proteome</keyword>
<protein>
    <submittedName>
        <fullName evidence="2">Uncharacterized protein</fullName>
    </submittedName>
</protein>
<organism evidence="2 3">
    <name type="scientific">Thlaspi arvense</name>
    <name type="common">Field penny-cress</name>
    <dbReference type="NCBI Taxonomy" id="13288"/>
    <lineage>
        <taxon>Eukaryota</taxon>
        <taxon>Viridiplantae</taxon>
        <taxon>Streptophyta</taxon>
        <taxon>Embryophyta</taxon>
        <taxon>Tracheophyta</taxon>
        <taxon>Spermatophyta</taxon>
        <taxon>Magnoliopsida</taxon>
        <taxon>eudicotyledons</taxon>
        <taxon>Gunneridae</taxon>
        <taxon>Pentapetalae</taxon>
        <taxon>rosids</taxon>
        <taxon>malvids</taxon>
        <taxon>Brassicales</taxon>
        <taxon>Brassicaceae</taxon>
        <taxon>Thlaspideae</taxon>
        <taxon>Thlaspi</taxon>
    </lineage>
</organism>
<feature type="compositionally biased region" description="Acidic residues" evidence="1">
    <location>
        <begin position="103"/>
        <end position="112"/>
    </location>
</feature>
<feature type="compositionally biased region" description="Basic and acidic residues" evidence="1">
    <location>
        <begin position="66"/>
        <end position="88"/>
    </location>
</feature>
<dbReference type="AlphaFoldDB" id="A0AAU9R732"/>
<evidence type="ECO:0000256" key="1">
    <source>
        <dbReference type="SAM" id="MobiDB-lite"/>
    </source>
</evidence>
<evidence type="ECO:0000313" key="2">
    <source>
        <dbReference type="EMBL" id="CAH2034869.1"/>
    </source>
</evidence>
<accession>A0AAU9R732</accession>
<sequence>FCCFFVSHSSPSLAQGVAIEVELGAQIAITNKRLSCVDSIDGKIDVINLNDENILSDIEMDHANDLMDEDLDHHEANPVESLKLKKDEQEEEKDEEKDKEIEEEKEEEKEES</sequence>
<evidence type="ECO:0000313" key="3">
    <source>
        <dbReference type="Proteomes" id="UP000836841"/>
    </source>
</evidence>
<dbReference type="Proteomes" id="UP000836841">
    <property type="component" value="Chromosome 1"/>
</dbReference>
<proteinExistence type="predicted"/>
<feature type="non-terminal residue" evidence="2">
    <location>
        <position position="1"/>
    </location>
</feature>
<feature type="region of interest" description="Disordered" evidence="1">
    <location>
        <begin position="66"/>
        <end position="112"/>
    </location>
</feature>
<dbReference type="EMBL" id="OU466857">
    <property type="protein sequence ID" value="CAH2034869.1"/>
    <property type="molecule type" value="Genomic_DNA"/>
</dbReference>
<gene>
    <name evidence="2" type="ORF">TAV2_LOCUS3684</name>
</gene>
<reference evidence="2 3" key="1">
    <citation type="submission" date="2022-03" db="EMBL/GenBank/DDBJ databases">
        <authorList>
            <person name="Nunn A."/>
            <person name="Chopra R."/>
            <person name="Nunn A."/>
            <person name="Contreras Garrido A."/>
        </authorList>
    </citation>
    <scope>NUCLEOTIDE SEQUENCE [LARGE SCALE GENOMIC DNA]</scope>
</reference>
<name>A0AAU9R732_THLAR</name>